<dbReference type="Pfam" id="PF02518">
    <property type="entry name" value="HATPase_c"/>
    <property type="match status" value="1"/>
</dbReference>
<feature type="domain" description="Histidine kinase/HSP90-like ATPase" evidence="1">
    <location>
        <begin position="1"/>
        <end position="54"/>
    </location>
</feature>
<dbReference type="Proteomes" id="UP001164676">
    <property type="component" value="Chromosome"/>
</dbReference>
<dbReference type="SUPFAM" id="SSF55874">
    <property type="entry name" value="ATPase domain of HSP90 chaperone/DNA topoisomerase II/histidine kinase"/>
    <property type="match status" value="1"/>
</dbReference>
<dbReference type="InterPro" id="IPR003594">
    <property type="entry name" value="HATPase_dom"/>
</dbReference>
<evidence type="ECO:0000259" key="1">
    <source>
        <dbReference type="Pfam" id="PF02518"/>
    </source>
</evidence>
<evidence type="ECO:0000313" key="3">
    <source>
        <dbReference type="Proteomes" id="UP001164676"/>
    </source>
</evidence>
<organism evidence="2 3">
    <name type="scientific">Salinivibrio proteolyticus</name>
    <dbReference type="NCBI Taxonomy" id="334715"/>
    <lineage>
        <taxon>Bacteria</taxon>
        <taxon>Pseudomonadati</taxon>
        <taxon>Pseudomonadota</taxon>
        <taxon>Gammaproteobacteria</taxon>
        <taxon>Vibrionales</taxon>
        <taxon>Vibrionaceae</taxon>
        <taxon>Salinivibrio</taxon>
    </lineage>
</organism>
<dbReference type="Gene3D" id="3.30.565.10">
    <property type="entry name" value="Histidine kinase-like ATPase, C-terminal domain"/>
    <property type="match status" value="1"/>
</dbReference>
<name>A0ABY7LI32_9GAMM</name>
<proteinExistence type="predicted"/>
<sequence length="57" mass="6117">MFDLFYTTHEDKKSDSGSGLGLAVANGVIRAHQGRIELAHSEIGCLMRICLPVDGGE</sequence>
<protein>
    <recommendedName>
        <fullName evidence="1">Histidine kinase/HSP90-like ATPase domain-containing protein</fullName>
    </recommendedName>
</protein>
<dbReference type="InterPro" id="IPR036890">
    <property type="entry name" value="HATPase_C_sf"/>
</dbReference>
<gene>
    <name evidence="2" type="ORF">N7E60_04510</name>
</gene>
<reference evidence="2" key="1">
    <citation type="submission" date="2022-09" db="EMBL/GenBank/DDBJ databases">
        <authorList>
            <person name="Li Z.-J."/>
        </authorList>
    </citation>
    <scope>NUCLEOTIDE SEQUENCE</scope>
    <source>
        <strain evidence="2">TGB10</strain>
    </source>
</reference>
<keyword evidence="3" id="KW-1185">Reference proteome</keyword>
<accession>A0ABY7LI32</accession>
<evidence type="ECO:0000313" key="2">
    <source>
        <dbReference type="EMBL" id="WBA16076.1"/>
    </source>
</evidence>
<dbReference type="EMBL" id="CP114584">
    <property type="protein sequence ID" value="WBA16076.1"/>
    <property type="molecule type" value="Genomic_DNA"/>
</dbReference>